<dbReference type="PANTHER" id="PTHR13513">
    <property type="entry name" value="E3 UBIQUITIN-PROTEIN LIGASE UBR7"/>
    <property type="match status" value="1"/>
</dbReference>
<dbReference type="Pfam" id="PF02207">
    <property type="entry name" value="zf-UBR"/>
    <property type="match status" value="1"/>
</dbReference>
<keyword evidence="8" id="KW-1185">Reference proteome</keyword>
<dbReference type="Gene3D" id="3.30.40.10">
    <property type="entry name" value="Zinc/RING finger domain, C3HC4 (zinc finger)"/>
    <property type="match status" value="1"/>
</dbReference>
<dbReference type="InterPro" id="IPR011011">
    <property type="entry name" value="Znf_FYVE_PHD"/>
</dbReference>
<dbReference type="InterPro" id="IPR040204">
    <property type="entry name" value="UBR7"/>
</dbReference>
<gene>
    <name evidence="7" type="ORF">PVAND_005279</name>
</gene>
<evidence type="ECO:0000259" key="6">
    <source>
        <dbReference type="PROSITE" id="PS51157"/>
    </source>
</evidence>
<evidence type="ECO:0000256" key="4">
    <source>
        <dbReference type="PROSITE-ProRule" id="PRU00508"/>
    </source>
</evidence>
<dbReference type="Proteomes" id="UP001107558">
    <property type="component" value="Chromosome 2"/>
</dbReference>
<dbReference type="InterPro" id="IPR047506">
    <property type="entry name" value="UBR7-like_UBR-box"/>
</dbReference>
<dbReference type="InterPro" id="IPR003126">
    <property type="entry name" value="Znf_UBR"/>
</dbReference>
<dbReference type="PANTHER" id="PTHR13513:SF9">
    <property type="entry name" value="E3 UBIQUITIN-PROTEIN LIGASE UBR7-RELATED"/>
    <property type="match status" value="1"/>
</dbReference>
<dbReference type="GO" id="GO:0008270">
    <property type="term" value="F:zinc ion binding"/>
    <property type="evidence" value="ECO:0007669"/>
    <property type="project" value="UniProtKB-KW"/>
</dbReference>
<dbReference type="GO" id="GO:0061630">
    <property type="term" value="F:ubiquitin protein ligase activity"/>
    <property type="evidence" value="ECO:0007669"/>
    <property type="project" value="InterPro"/>
</dbReference>
<dbReference type="SMART" id="SM00396">
    <property type="entry name" value="ZnF_UBR1"/>
    <property type="match status" value="1"/>
</dbReference>
<evidence type="ECO:0000256" key="3">
    <source>
        <dbReference type="ARBA" id="ARBA00022833"/>
    </source>
</evidence>
<dbReference type="PROSITE" id="PS51157">
    <property type="entry name" value="ZF_UBR"/>
    <property type="match status" value="1"/>
</dbReference>
<comment type="caution">
    <text evidence="7">The sequence shown here is derived from an EMBL/GenBank/DDBJ whole genome shotgun (WGS) entry which is preliminary data.</text>
</comment>
<dbReference type="CDD" id="cd15542">
    <property type="entry name" value="PHD_UBR7"/>
    <property type="match status" value="1"/>
</dbReference>
<feature type="region of interest" description="Disordered" evidence="5">
    <location>
        <begin position="116"/>
        <end position="135"/>
    </location>
</feature>
<evidence type="ECO:0000256" key="5">
    <source>
        <dbReference type="SAM" id="MobiDB-lite"/>
    </source>
</evidence>
<evidence type="ECO:0000256" key="1">
    <source>
        <dbReference type="ARBA" id="ARBA00022723"/>
    </source>
</evidence>
<feature type="zinc finger region" description="UBR-type" evidence="4">
    <location>
        <begin position="37"/>
        <end position="112"/>
    </location>
</feature>
<dbReference type="AlphaFoldDB" id="A0A9J6C038"/>
<feature type="compositionally biased region" description="Polar residues" evidence="5">
    <location>
        <begin position="126"/>
        <end position="135"/>
    </location>
</feature>
<dbReference type="SUPFAM" id="SSF57903">
    <property type="entry name" value="FYVE/PHD zinc finger"/>
    <property type="match status" value="1"/>
</dbReference>
<dbReference type="InterPro" id="IPR013083">
    <property type="entry name" value="Znf_RING/FYVE/PHD"/>
</dbReference>
<keyword evidence="3" id="KW-0862">Zinc</keyword>
<sequence length="397" mass="45343">MEATKQNDDVVTMVDVLAQEAEMDEESSAVLSGSDENKCTYNDGYIKRQALYSCLTCTPEAKDNASLAIGCCLACSLVCHESHELIELYTKRLFRCDCGVKKGSIKCQLDFSKKLPNASESSSSSNNTGLKQQPNEHNQYNLNFSGLYCTCKRPYPDPEDEIEDVMIQCVVCENWYHGRHLSNGKNVPDPSAYSEIICDACMVKHEFLQDYVGLSVETVDPEESRNESTLNVTSLDESALNDDCNEVKKMKMSDDACIRPKIAINEGEVKNVKATFWKDNWRQSLCKCVKCVKMYEDNKVQFLLDEEDTVHYYEQQGRNKPKTTIYDSSLQALSNLPRVNQIDAISSYNRMKEKLFEYLQTFVNNNQIVTDDDIKRFFNTMKESNDNKNVHQPHFCR</sequence>
<dbReference type="GO" id="GO:0005737">
    <property type="term" value="C:cytoplasm"/>
    <property type="evidence" value="ECO:0007669"/>
    <property type="project" value="TreeGrafter"/>
</dbReference>
<dbReference type="EMBL" id="JADBJN010000002">
    <property type="protein sequence ID" value="KAG5675370.1"/>
    <property type="molecule type" value="Genomic_DNA"/>
</dbReference>
<accession>A0A9J6C038</accession>
<feature type="domain" description="UBR-type" evidence="6">
    <location>
        <begin position="37"/>
        <end position="112"/>
    </location>
</feature>
<evidence type="ECO:0000313" key="8">
    <source>
        <dbReference type="Proteomes" id="UP001107558"/>
    </source>
</evidence>
<name>A0A9J6C038_POLVA</name>
<protein>
    <recommendedName>
        <fullName evidence="6">UBR-type domain-containing protein</fullName>
    </recommendedName>
</protein>
<organism evidence="7 8">
    <name type="scientific">Polypedilum vanderplanki</name>
    <name type="common">Sleeping chironomid midge</name>
    <dbReference type="NCBI Taxonomy" id="319348"/>
    <lineage>
        <taxon>Eukaryota</taxon>
        <taxon>Metazoa</taxon>
        <taxon>Ecdysozoa</taxon>
        <taxon>Arthropoda</taxon>
        <taxon>Hexapoda</taxon>
        <taxon>Insecta</taxon>
        <taxon>Pterygota</taxon>
        <taxon>Neoptera</taxon>
        <taxon>Endopterygota</taxon>
        <taxon>Diptera</taxon>
        <taxon>Nematocera</taxon>
        <taxon>Chironomoidea</taxon>
        <taxon>Chironomidae</taxon>
        <taxon>Chironominae</taxon>
        <taxon>Polypedilum</taxon>
        <taxon>Polypedilum</taxon>
    </lineage>
</organism>
<dbReference type="CDD" id="cd19677">
    <property type="entry name" value="UBR-box_UBR7"/>
    <property type="match status" value="1"/>
</dbReference>
<keyword evidence="2" id="KW-0863">Zinc-finger</keyword>
<keyword evidence="1" id="KW-0479">Metal-binding</keyword>
<reference evidence="7" key="1">
    <citation type="submission" date="2021-03" db="EMBL/GenBank/DDBJ databases">
        <title>Chromosome level genome of the anhydrobiotic midge Polypedilum vanderplanki.</title>
        <authorList>
            <person name="Yoshida Y."/>
            <person name="Kikawada T."/>
            <person name="Gusev O."/>
        </authorList>
    </citation>
    <scope>NUCLEOTIDE SEQUENCE</scope>
    <source>
        <strain evidence="7">NIAS01</strain>
        <tissue evidence="7">Whole body or cell culture</tissue>
    </source>
</reference>
<proteinExistence type="predicted"/>
<evidence type="ECO:0000256" key="2">
    <source>
        <dbReference type="ARBA" id="ARBA00022771"/>
    </source>
</evidence>
<dbReference type="OrthoDB" id="10262564at2759"/>
<evidence type="ECO:0000313" key="7">
    <source>
        <dbReference type="EMBL" id="KAG5675370.1"/>
    </source>
</evidence>